<keyword evidence="3" id="KW-1185">Reference proteome</keyword>
<dbReference type="EMBL" id="JACASE010000005">
    <property type="protein sequence ID" value="KAF6465989.1"/>
    <property type="molecule type" value="Genomic_DNA"/>
</dbReference>
<feature type="compositionally biased region" description="Polar residues" evidence="1">
    <location>
        <begin position="1"/>
        <end position="10"/>
    </location>
</feature>
<reference evidence="2 3" key="1">
    <citation type="journal article" date="2020" name="Nature">
        <title>Six reference-quality genomes reveal evolution of bat adaptations.</title>
        <authorList>
            <person name="Jebb D."/>
            <person name="Huang Z."/>
            <person name="Pippel M."/>
            <person name="Hughes G.M."/>
            <person name="Lavrichenko K."/>
            <person name="Devanna P."/>
            <person name="Winkler S."/>
            <person name="Jermiin L.S."/>
            <person name="Skirmuntt E.C."/>
            <person name="Katzourakis A."/>
            <person name="Burkitt-Gray L."/>
            <person name="Ray D.A."/>
            <person name="Sullivan K.A.M."/>
            <person name="Roscito J.G."/>
            <person name="Kirilenko B.M."/>
            <person name="Davalos L.M."/>
            <person name="Corthals A.P."/>
            <person name="Power M.L."/>
            <person name="Jones G."/>
            <person name="Ransome R.D."/>
            <person name="Dechmann D.K.N."/>
            <person name="Locatelli A.G."/>
            <person name="Puechmaille S.J."/>
            <person name="Fedrigo O."/>
            <person name="Jarvis E.D."/>
            <person name="Hiller M."/>
            <person name="Vernes S.C."/>
            <person name="Myers E.W."/>
            <person name="Teeling E.C."/>
        </authorList>
    </citation>
    <scope>NUCLEOTIDE SEQUENCE [LARGE SCALE GENOMIC DNA]</scope>
    <source>
        <strain evidence="2">MRouAeg1</strain>
        <tissue evidence="2">Muscle</tissue>
    </source>
</reference>
<dbReference type="AlphaFoldDB" id="A0A7J8H2C5"/>
<feature type="region of interest" description="Disordered" evidence="1">
    <location>
        <begin position="95"/>
        <end position="145"/>
    </location>
</feature>
<evidence type="ECO:0000313" key="2">
    <source>
        <dbReference type="EMBL" id="KAF6465989.1"/>
    </source>
</evidence>
<feature type="compositionally biased region" description="Basic and acidic residues" evidence="1">
    <location>
        <begin position="23"/>
        <end position="50"/>
    </location>
</feature>
<feature type="region of interest" description="Disordered" evidence="1">
    <location>
        <begin position="1"/>
        <end position="64"/>
    </location>
</feature>
<evidence type="ECO:0000313" key="3">
    <source>
        <dbReference type="Proteomes" id="UP000593571"/>
    </source>
</evidence>
<name>A0A7J8H2C5_ROUAE</name>
<comment type="caution">
    <text evidence="2">The sequence shown here is derived from an EMBL/GenBank/DDBJ whole genome shotgun (WGS) entry which is preliminary data.</text>
</comment>
<sequence>MKSHSLSKQTPPLGWNGSSGYLGKEKEVMQTGKERGKERGGKERDRENKQTKPLRTQAKTKSLTSILYRQREKTATGLYPQEVIWMSKGQAAKVLSGLTNPPQGEEASGTLNALQQRPTSLSSQETTEKNCSQTHICTQRHKQHT</sequence>
<feature type="compositionally biased region" description="Polar residues" evidence="1">
    <location>
        <begin position="51"/>
        <end position="64"/>
    </location>
</feature>
<proteinExistence type="predicted"/>
<feature type="compositionally biased region" description="Polar residues" evidence="1">
    <location>
        <begin position="109"/>
        <end position="137"/>
    </location>
</feature>
<protein>
    <submittedName>
        <fullName evidence="2">Uncharacterized protein</fullName>
    </submittedName>
</protein>
<organism evidence="2 3">
    <name type="scientific">Rousettus aegyptiacus</name>
    <name type="common">Egyptian fruit bat</name>
    <name type="synonym">Pteropus aegyptiacus</name>
    <dbReference type="NCBI Taxonomy" id="9407"/>
    <lineage>
        <taxon>Eukaryota</taxon>
        <taxon>Metazoa</taxon>
        <taxon>Chordata</taxon>
        <taxon>Craniata</taxon>
        <taxon>Vertebrata</taxon>
        <taxon>Euteleostomi</taxon>
        <taxon>Mammalia</taxon>
        <taxon>Eutheria</taxon>
        <taxon>Laurasiatheria</taxon>
        <taxon>Chiroptera</taxon>
        <taxon>Yinpterochiroptera</taxon>
        <taxon>Pteropodoidea</taxon>
        <taxon>Pteropodidae</taxon>
        <taxon>Rousettinae</taxon>
        <taxon>Rousettus</taxon>
    </lineage>
</organism>
<gene>
    <name evidence="2" type="ORF">HJG63_011327</name>
</gene>
<evidence type="ECO:0000256" key="1">
    <source>
        <dbReference type="SAM" id="MobiDB-lite"/>
    </source>
</evidence>
<dbReference type="Proteomes" id="UP000593571">
    <property type="component" value="Unassembled WGS sequence"/>
</dbReference>
<accession>A0A7J8H2C5</accession>